<organism evidence="2 3">
    <name type="scientific">Phtheirospermum japonicum</name>
    <dbReference type="NCBI Taxonomy" id="374723"/>
    <lineage>
        <taxon>Eukaryota</taxon>
        <taxon>Viridiplantae</taxon>
        <taxon>Streptophyta</taxon>
        <taxon>Embryophyta</taxon>
        <taxon>Tracheophyta</taxon>
        <taxon>Spermatophyta</taxon>
        <taxon>Magnoliopsida</taxon>
        <taxon>eudicotyledons</taxon>
        <taxon>Gunneridae</taxon>
        <taxon>Pentapetalae</taxon>
        <taxon>asterids</taxon>
        <taxon>lamiids</taxon>
        <taxon>Lamiales</taxon>
        <taxon>Orobanchaceae</taxon>
        <taxon>Orobanchaceae incertae sedis</taxon>
        <taxon>Phtheirospermum</taxon>
    </lineage>
</organism>
<sequence length="419" mass="48202">MPSIDRLSGLPDHIICHILSFLPTMNSVATNILAKRWRFLWAHLPNLDFHSRYPHTELSILDIINRFMLLYEYRSCDNGIHCKFQLEKCFTAAMERKVKEIDLCLANFVVLPSCIFTCKTLIDLRLSNCGYIPTTEDVCLPTLKSLHLVNYEVEEALPHFLSGCPVLEELIVEGIGSLLGFFNISSPTIKRLKVDIPYDSCCLVHPNDMTYRVKIDTPALRYLKLWDTVSNNISCGPLTSLMEAEVCFNNNALVEGDVLYSRSVLELVGRLTNVKSLLITTSLLKVTQYAFSELTMKFQNLTSLTFYGDWRFISRFLENADNIEVLTIHMVNNDLNCNWMPRLVSSCVMSRLRWVKIDQFRCTMHEFNMIRYLLRNAKVLKRMEIHSQHNATDSKTNSDALKSIASFRRGSEACELVYH</sequence>
<dbReference type="Pfam" id="PF24758">
    <property type="entry name" value="LRR_At5g56370"/>
    <property type="match status" value="1"/>
</dbReference>
<reference evidence="2" key="1">
    <citation type="submission" date="2020-07" db="EMBL/GenBank/DDBJ databases">
        <title>Ethylene signaling mediates host invasion by parasitic plants.</title>
        <authorList>
            <person name="Yoshida S."/>
        </authorList>
    </citation>
    <scope>NUCLEOTIDE SEQUENCE</scope>
    <source>
        <strain evidence="2">Okayama</strain>
    </source>
</reference>
<dbReference type="SMART" id="SM00579">
    <property type="entry name" value="FBD"/>
    <property type="match status" value="1"/>
</dbReference>
<proteinExistence type="predicted"/>
<comment type="caution">
    <text evidence="2">The sequence shown here is derived from an EMBL/GenBank/DDBJ whole genome shotgun (WGS) entry which is preliminary data.</text>
</comment>
<dbReference type="Proteomes" id="UP000653305">
    <property type="component" value="Unassembled WGS sequence"/>
</dbReference>
<dbReference type="Gene3D" id="3.80.10.10">
    <property type="entry name" value="Ribonuclease Inhibitor"/>
    <property type="match status" value="2"/>
</dbReference>
<dbReference type="InterPro" id="IPR006566">
    <property type="entry name" value="FBD"/>
</dbReference>
<dbReference type="PANTHER" id="PTHR31900:SF34">
    <property type="entry name" value="EMB|CAB62440.1-RELATED"/>
    <property type="match status" value="1"/>
</dbReference>
<evidence type="ECO:0000313" key="2">
    <source>
        <dbReference type="EMBL" id="GFP90222.1"/>
    </source>
</evidence>
<dbReference type="AlphaFoldDB" id="A0A830BW61"/>
<evidence type="ECO:0000313" key="3">
    <source>
        <dbReference type="Proteomes" id="UP000653305"/>
    </source>
</evidence>
<keyword evidence="3" id="KW-1185">Reference proteome</keyword>
<dbReference type="EMBL" id="BMAC01000213">
    <property type="protein sequence ID" value="GFP90222.1"/>
    <property type="molecule type" value="Genomic_DNA"/>
</dbReference>
<dbReference type="CDD" id="cd22160">
    <property type="entry name" value="F-box_AtFBL13-like"/>
    <property type="match status" value="1"/>
</dbReference>
<dbReference type="InterPro" id="IPR050232">
    <property type="entry name" value="FBL13/AtMIF1-like"/>
</dbReference>
<dbReference type="SUPFAM" id="SSF52047">
    <property type="entry name" value="RNI-like"/>
    <property type="match status" value="1"/>
</dbReference>
<dbReference type="Pfam" id="PF08387">
    <property type="entry name" value="FBD"/>
    <property type="match status" value="1"/>
</dbReference>
<dbReference type="InterPro" id="IPR036047">
    <property type="entry name" value="F-box-like_dom_sf"/>
</dbReference>
<dbReference type="InterPro" id="IPR055411">
    <property type="entry name" value="LRR_FXL15/At3g58940/PEG3-like"/>
</dbReference>
<gene>
    <name evidence="2" type="ORF">PHJA_001166100</name>
</gene>
<dbReference type="OrthoDB" id="811707at2759"/>
<dbReference type="InterPro" id="IPR032675">
    <property type="entry name" value="LRR_dom_sf"/>
</dbReference>
<dbReference type="InterPro" id="IPR001810">
    <property type="entry name" value="F-box_dom"/>
</dbReference>
<protein>
    <submittedName>
        <fullName evidence="2">F-box/LRR-repeat protein at4g14103</fullName>
    </submittedName>
</protein>
<dbReference type="Pfam" id="PF00646">
    <property type="entry name" value="F-box"/>
    <property type="match status" value="1"/>
</dbReference>
<name>A0A830BW61_9LAMI</name>
<evidence type="ECO:0000259" key="1">
    <source>
        <dbReference type="SMART" id="SM00579"/>
    </source>
</evidence>
<accession>A0A830BW61</accession>
<dbReference type="InterPro" id="IPR053781">
    <property type="entry name" value="F-box_AtFBL13-like"/>
</dbReference>
<dbReference type="PANTHER" id="PTHR31900">
    <property type="entry name" value="F-BOX/RNI SUPERFAMILY PROTEIN-RELATED"/>
    <property type="match status" value="1"/>
</dbReference>
<feature type="domain" description="FBD" evidence="1">
    <location>
        <begin position="346"/>
        <end position="419"/>
    </location>
</feature>
<dbReference type="SUPFAM" id="SSF81383">
    <property type="entry name" value="F-box domain"/>
    <property type="match status" value="1"/>
</dbReference>